<dbReference type="CDD" id="cd00730">
    <property type="entry name" value="rubredoxin"/>
    <property type="match status" value="1"/>
</dbReference>
<comment type="caution">
    <text evidence="10">The sequence shown here is derived from an EMBL/GenBank/DDBJ whole genome shotgun (WGS) entry which is preliminary data.</text>
</comment>
<evidence type="ECO:0000313" key="12">
    <source>
        <dbReference type="Proteomes" id="UP000327458"/>
    </source>
</evidence>
<evidence type="ECO:0000256" key="4">
    <source>
        <dbReference type="ARBA" id="ARBA00022982"/>
    </source>
</evidence>
<dbReference type="PROSITE" id="PS00202">
    <property type="entry name" value="RUBREDOXIN"/>
    <property type="match status" value="1"/>
</dbReference>
<protein>
    <recommendedName>
        <fullName evidence="6">Rubredoxin</fullName>
    </recommendedName>
</protein>
<feature type="binding site" evidence="7">
    <location>
        <position position="39"/>
    </location>
    <ligand>
        <name>Fe cation</name>
        <dbReference type="ChEBI" id="CHEBI:24875"/>
    </ligand>
</feature>
<dbReference type="PIRSF" id="PIRSF000071">
    <property type="entry name" value="Rubredoxin"/>
    <property type="match status" value="1"/>
</dbReference>
<evidence type="ECO:0000259" key="8">
    <source>
        <dbReference type="PROSITE" id="PS50903"/>
    </source>
</evidence>
<dbReference type="OMA" id="MCLICGF"/>
<comment type="cofactor">
    <cofactor evidence="6 7">
        <name>Fe(3+)</name>
        <dbReference type="ChEBI" id="CHEBI:29034"/>
    </cofactor>
    <text evidence="6 7">Binds 1 Fe(3+) ion per subunit.</text>
</comment>
<dbReference type="EMBL" id="RXYK01000002">
    <property type="protein sequence ID" value="RTY39510.1"/>
    <property type="molecule type" value="Genomic_DNA"/>
</dbReference>
<gene>
    <name evidence="10" type="ORF">EKD02_02205</name>
    <name evidence="9" type="ORF">FP507_09105</name>
</gene>
<dbReference type="GO" id="GO:0043448">
    <property type="term" value="P:alkane catabolic process"/>
    <property type="evidence" value="ECO:0007669"/>
    <property type="project" value="TreeGrafter"/>
</dbReference>
<keyword evidence="3 6" id="KW-0479">Metal-binding</keyword>
<feature type="binding site" evidence="7">
    <location>
        <position position="9"/>
    </location>
    <ligand>
        <name>Fe cation</name>
        <dbReference type="ChEBI" id="CHEBI:24875"/>
    </ligand>
</feature>
<keyword evidence="4 6" id="KW-0249">Electron transport</keyword>
<dbReference type="RefSeq" id="WP_011890854.1">
    <property type="nucleotide sequence ID" value="NZ_CP041698.1"/>
</dbReference>
<dbReference type="NCBIfam" id="NF045768">
    <property type="entry name" value="RubredRD"/>
    <property type="match status" value="1"/>
</dbReference>
<dbReference type="EMBL" id="VMRG01000001">
    <property type="protein sequence ID" value="KAA6233175.1"/>
    <property type="molecule type" value="Genomic_DNA"/>
</dbReference>
<keyword evidence="5 6" id="KW-0408">Iron</keyword>
<dbReference type="InterPro" id="IPR024934">
    <property type="entry name" value="Rubredoxin-like_dom"/>
</dbReference>
<organism evidence="10 11">
    <name type="scientific">Chlorobium phaeovibrioides</name>
    <dbReference type="NCBI Taxonomy" id="1094"/>
    <lineage>
        <taxon>Bacteria</taxon>
        <taxon>Pseudomonadati</taxon>
        <taxon>Chlorobiota</taxon>
        <taxon>Chlorobiia</taxon>
        <taxon>Chlorobiales</taxon>
        <taxon>Chlorobiaceae</taxon>
        <taxon>Chlorobium/Pelodictyon group</taxon>
        <taxon>Chlorobium</taxon>
    </lineage>
</organism>
<dbReference type="FunFam" id="2.20.28.10:FF:000001">
    <property type="entry name" value="Rubredoxin"/>
    <property type="match status" value="1"/>
</dbReference>
<accession>A0A432AWE6</accession>
<evidence type="ECO:0000313" key="9">
    <source>
        <dbReference type="EMBL" id="KAA6233175.1"/>
    </source>
</evidence>
<feature type="binding site" evidence="7">
    <location>
        <position position="42"/>
    </location>
    <ligand>
        <name>Fe cation</name>
        <dbReference type="ChEBI" id="CHEBI:24875"/>
    </ligand>
</feature>
<evidence type="ECO:0000256" key="1">
    <source>
        <dbReference type="ARBA" id="ARBA00005337"/>
    </source>
</evidence>
<dbReference type="Proteomes" id="UP000327458">
    <property type="component" value="Unassembled WGS sequence"/>
</dbReference>
<evidence type="ECO:0000256" key="2">
    <source>
        <dbReference type="ARBA" id="ARBA00022448"/>
    </source>
</evidence>
<dbReference type="SUPFAM" id="SSF57802">
    <property type="entry name" value="Rubredoxin-like"/>
    <property type="match status" value="1"/>
</dbReference>
<dbReference type="PRINTS" id="PR00163">
    <property type="entry name" value="RUBREDOXIN"/>
</dbReference>
<dbReference type="GO" id="GO:0005506">
    <property type="term" value="F:iron ion binding"/>
    <property type="evidence" value="ECO:0007669"/>
    <property type="project" value="InterPro"/>
</dbReference>
<dbReference type="InterPro" id="IPR024935">
    <property type="entry name" value="Rubredoxin_dom"/>
</dbReference>
<dbReference type="GO" id="GO:0009055">
    <property type="term" value="F:electron transfer activity"/>
    <property type="evidence" value="ECO:0007669"/>
    <property type="project" value="InterPro"/>
</dbReference>
<evidence type="ECO:0000256" key="3">
    <source>
        <dbReference type="ARBA" id="ARBA00022723"/>
    </source>
</evidence>
<evidence type="ECO:0000256" key="5">
    <source>
        <dbReference type="ARBA" id="ARBA00023004"/>
    </source>
</evidence>
<dbReference type="PANTHER" id="PTHR47627:SF1">
    <property type="entry name" value="RUBREDOXIN-1-RELATED"/>
    <property type="match status" value="1"/>
</dbReference>
<dbReference type="InterPro" id="IPR050526">
    <property type="entry name" value="Rubredoxin_ET"/>
</dbReference>
<feature type="domain" description="Rubredoxin-like" evidence="8">
    <location>
        <begin position="1"/>
        <end position="52"/>
    </location>
</feature>
<evidence type="ECO:0000313" key="11">
    <source>
        <dbReference type="Proteomes" id="UP000279908"/>
    </source>
</evidence>
<dbReference type="Gene3D" id="2.20.28.10">
    <property type="match status" value="1"/>
</dbReference>
<dbReference type="PANTHER" id="PTHR47627">
    <property type="entry name" value="RUBREDOXIN"/>
    <property type="match status" value="1"/>
</dbReference>
<dbReference type="InterPro" id="IPR018527">
    <property type="entry name" value="Rubredoxin_Fe_BS"/>
</dbReference>
<feature type="binding site" evidence="7">
    <location>
        <position position="6"/>
    </location>
    <ligand>
        <name>Fe cation</name>
        <dbReference type="ChEBI" id="CHEBI:24875"/>
    </ligand>
</feature>
<dbReference type="Pfam" id="PF00301">
    <property type="entry name" value="Rubredoxin"/>
    <property type="match status" value="1"/>
</dbReference>
<evidence type="ECO:0000313" key="10">
    <source>
        <dbReference type="EMBL" id="RTY39510.1"/>
    </source>
</evidence>
<keyword evidence="2 6" id="KW-0813">Transport</keyword>
<name>A0A432AWE6_CHLPH</name>
<evidence type="ECO:0000256" key="7">
    <source>
        <dbReference type="PIRSR" id="PIRSR000071-1"/>
    </source>
</evidence>
<evidence type="ECO:0000256" key="6">
    <source>
        <dbReference type="PIRNR" id="PIRNR000071"/>
    </source>
</evidence>
<reference evidence="9 12" key="2">
    <citation type="submission" date="2019-07" db="EMBL/GenBank/DDBJ databases">
        <title>Draft genome Sequence of Chlorobium phaeovibrioides sp. strain PhvTcv-s14, from the Phylum Chlorobi.</title>
        <authorList>
            <person name="Babenko V."/>
            <person name="Boldyreva D."/>
            <person name="Kanygina A."/>
            <person name="Selezneva O."/>
            <person name="Akopiyan T."/>
            <person name="Lunina O."/>
        </authorList>
    </citation>
    <scope>NUCLEOTIDE SEQUENCE [LARGE SCALE GENOMIC DNA]</scope>
    <source>
        <strain evidence="9 12">GrTcv12</strain>
    </source>
</reference>
<dbReference type="Proteomes" id="UP000279908">
    <property type="component" value="Unassembled WGS sequence"/>
</dbReference>
<dbReference type="PROSITE" id="PS50903">
    <property type="entry name" value="RUBREDOXIN_LIKE"/>
    <property type="match status" value="1"/>
</dbReference>
<reference evidence="10 11" key="1">
    <citation type="submission" date="2018-12" db="EMBL/GenBank/DDBJ databases">
        <authorList>
            <person name="Lunina O.N."/>
            <person name="Grouzdev D.S."/>
            <person name="Gorlenko V.M."/>
            <person name="Savvichev A.S."/>
        </authorList>
    </citation>
    <scope>NUCLEOTIDE SEQUENCE [LARGE SCALE GENOMIC DNA]</scope>
    <source>
        <strain evidence="10 11">BrKhr-17</strain>
    </source>
</reference>
<comment type="similarity">
    <text evidence="1 6">Belongs to the rubredoxin family.</text>
</comment>
<dbReference type="InterPro" id="IPR024922">
    <property type="entry name" value="Rubredoxin"/>
</dbReference>
<proteinExistence type="inferred from homology"/>
<dbReference type="AlphaFoldDB" id="A0A432AWE6"/>
<sequence>MEKWVCVPCGYVYDPEVGDPDSGVAPGTAFEDIPDDWVCPVCGVDKTLFEPYSGE</sequence>